<dbReference type="AlphaFoldDB" id="A0A2M9Q5K3"/>
<protein>
    <submittedName>
        <fullName evidence="2">Uncharacterized protein</fullName>
    </submittedName>
</protein>
<name>A0A2M9Q5K3_9BACI</name>
<evidence type="ECO:0000256" key="1">
    <source>
        <dbReference type="SAM" id="MobiDB-lite"/>
    </source>
</evidence>
<dbReference type="EMBL" id="PHQY01000614">
    <property type="protein sequence ID" value="PJO43345.1"/>
    <property type="molecule type" value="Genomic_DNA"/>
</dbReference>
<feature type="region of interest" description="Disordered" evidence="1">
    <location>
        <begin position="1"/>
        <end position="55"/>
    </location>
</feature>
<reference evidence="2 3" key="1">
    <citation type="submission" date="2017-11" db="EMBL/GenBank/DDBJ databases">
        <title>Bacterial isolate from king chilli rhizosphere.</title>
        <authorList>
            <person name="Takhelmayum P."/>
            <person name="Sarangthem I."/>
        </authorList>
    </citation>
    <scope>NUCLEOTIDE SEQUENCE [LARGE SCALE GENOMIC DNA]</scope>
    <source>
        <strain evidence="3">t26</strain>
    </source>
</reference>
<organism evidence="2 3">
    <name type="scientific">Lysinibacillus xylanilyticus</name>
    <dbReference type="NCBI Taxonomy" id="582475"/>
    <lineage>
        <taxon>Bacteria</taxon>
        <taxon>Bacillati</taxon>
        <taxon>Bacillota</taxon>
        <taxon>Bacilli</taxon>
        <taxon>Bacillales</taxon>
        <taxon>Bacillaceae</taxon>
        <taxon>Lysinibacillus</taxon>
    </lineage>
</organism>
<gene>
    <name evidence="2" type="ORF">CWD94_12915</name>
</gene>
<accession>A0A2M9Q5K3</accession>
<dbReference type="Proteomes" id="UP000232101">
    <property type="component" value="Unassembled WGS sequence"/>
</dbReference>
<comment type="caution">
    <text evidence="2">The sequence shown here is derived from an EMBL/GenBank/DDBJ whole genome shotgun (WGS) entry which is preliminary data.</text>
</comment>
<sequence>MGDSLGISVTDVTLEEQQRNEGSSDAPQEALLCAKAQRQQQQSAHSERKSTSRFAEELWRIQKISGR</sequence>
<evidence type="ECO:0000313" key="3">
    <source>
        <dbReference type="Proteomes" id="UP000232101"/>
    </source>
</evidence>
<evidence type="ECO:0000313" key="2">
    <source>
        <dbReference type="EMBL" id="PJO43345.1"/>
    </source>
</evidence>
<feature type="compositionally biased region" description="Basic and acidic residues" evidence="1">
    <location>
        <begin position="45"/>
        <end position="55"/>
    </location>
</feature>
<proteinExistence type="predicted"/>